<keyword evidence="5" id="KW-0677">Repeat</keyword>
<dbReference type="PANTHER" id="PTHR24020:SF90">
    <property type="entry name" value="COLLAGEN ALPHA-1(XXI) CHAIN"/>
    <property type="match status" value="1"/>
</dbReference>
<keyword evidence="11" id="KW-1185">Reference proteome</keyword>
<evidence type="ECO:0000256" key="1">
    <source>
        <dbReference type="ARBA" id="ARBA00004498"/>
    </source>
</evidence>
<evidence type="ECO:0000256" key="7">
    <source>
        <dbReference type="ARBA" id="ARBA00023278"/>
    </source>
</evidence>
<dbReference type="EMBL" id="JAUNZN010000002">
    <property type="protein sequence ID" value="KAK4827256.1"/>
    <property type="molecule type" value="Genomic_DNA"/>
</dbReference>
<proteinExistence type="predicted"/>
<evidence type="ECO:0000256" key="4">
    <source>
        <dbReference type="ARBA" id="ARBA00022729"/>
    </source>
</evidence>
<comment type="subcellular location">
    <subcellularLocation>
        <location evidence="1">Secreted</location>
        <location evidence="1">Extracellular space</location>
        <location evidence="1">Extracellular matrix</location>
    </subcellularLocation>
</comment>
<dbReference type="CDD" id="cd01472">
    <property type="entry name" value="vWA_collagen"/>
    <property type="match status" value="1"/>
</dbReference>
<dbReference type="Pfam" id="PF00092">
    <property type="entry name" value="VWA"/>
    <property type="match status" value="1"/>
</dbReference>
<evidence type="ECO:0000256" key="3">
    <source>
        <dbReference type="ARBA" id="ARBA00022530"/>
    </source>
</evidence>
<keyword evidence="4" id="KW-0732">Signal</keyword>
<dbReference type="InterPro" id="IPR050525">
    <property type="entry name" value="ECM_Assembly_Org"/>
</dbReference>
<evidence type="ECO:0000259" key="9">
    <source>
        <dbReference type="PROSITE" id="PS50234"/>
    </source>
</evidence>
<dbReference type="SMART" id="SM00327">
    <property type="entry name" value="VWA"/>
    <property type="match status" value="1"/>
</dbReference>
<dbReference type="PROSITE" id="PS50234">
    <property type="entry name" value="VWFA"/>
    <property type="match status" value="1"/>
</dbReference>
<dbReference type="PRINTS" id="PR00453">
    <property type="entry name" value="VWFADOMAIN"/>
</dbReference>
<name>A0AAN7PRK9_MYCAM</name>
<evidence type="ECO:0000256" key="2">
    <source>
        <dbReference type="ARBA" id="ARBA00022525"/>
    </source>
</evidence>
<evidence type="ECO:0000313" key="11">
    <source>
        <dbReference type="Proteomes" id="UP001333110"/>
    </source>
</evidence>
<feature type="compositionally biased region" description="Basic and acidic residues" evidence="8">
    <location>
        <begin position="354"/>
        <end position="366"/>
    </location>
</feature>
<protein>
    <recommendedName>
        <fullName evidence="9">VWFA domain-containing protein</fullName>
    </recommendedName>
</protein>
<feature type="non-terminal residue" evidence="10">
    <location>
        <position position="407"/>
    </location>
</feature>
<dbReference type="FunFam" id="3.40.50.410:FF:000004">
    <property type="entry name" value="collagen alpha-6(VI) chain"/>
    <property type="match status" value="1"/>
</dbReference>
<keyword evidence="6" id="KW-0325">Glycoprotein</keyword>
<gene>
    <name evidence="10" type="ORF">QYF61_015703</name>
</gene>
<accession>A0AAN7PRK9</accession>
<reference evidence="10 11" key="1">
    <citation type="journal article" date="2023" name="J. Hered.">
        <title>Chromosome-level genome of the wood stork (Mycteria americana) provides insight into avian chromosome evolution.</title>
        <authorList>
            <person name="Flamio R. Jr."/>
            <person name="Ramstad K.M."/>
        </authorList>
    </citation>
    <scope>NUCLEOTIDE SEQUENCE [LARGE SCALE GENOMIC DNA]</scope>
    <source>
        <strain evidence="10">JAX WOST 10</strain>
    </source>
</reference>
<dbReference type="Gene3D" id="3.40.50.410">
    <property type="entry name" value="von Willebrand factor, type A domain"/>
    <property type="match status" value="1"/>
</dbReference>
<feature type="domain" description="VWFA" evidence="9">
    <location>
        <begin position="68"/>
        <end position="248"/>
    </location>
</feature>
<dbReference type="AlphaFoldDB" id="A0AAN7PRK9"/>
<keyword evidence="2" id="KW-0964">Secreted</keyword>
<keyword evidence="3" id="KW-0272">Extracellular matrix</keyword>
<dbReference type="GO" id="GO:0005576">
    <property type="term" value="C:extracellular region"/>
    <property type="evidence" value="ECO:0007669"/>
    <property type="project" value="UniProtKB-SubCell"/>
</dbReference>
<keyword evidence="7" id="KW-0379">Hydroxylation</keyword>
<comment type="caution">
    <text evidence="10">The sequence shown here is derived from an EMBL/GenBank/DDBJ whole genome shotgun (WGS) entry which is preliminary data.</text>
</comment>
<dbReference type="Proteomes" id="UP001333110">
    <property type="component" value="Unassembled WGS sequence"/>
</dbReference>
<evidence type="ECO:0000256" key="6">
    <source>
        <dbReference type="ARBA" id="ARBA00023180"/>
    </source>
</evidence>
<dbReference type="PANTHER" id="PTHR24020">
    <property type="entry name" value="COLLAGEN ALPHA"/>
    <property type="match status" value="1"/>
</dbReference>
<feature type="compositionally biased region" description="Basic and acidic residues" evidence="8">
    <location>
        <begin position="397"/>
        <end position="407"/>
    </location>
</feature>
<organism evidence="10 11">
    <name type="scientific">Mycteria americana</name>
    <name type="common">Wood stork</name>
    <dbReference type="NCBI Taxonomy" id="33587"/>
    <lineage>
        <taxon>Eukaryota</taxon>
        <taxon>Metazoa</taxon>
        <taxon>Chordata</taxon>
        <taxon>Craniata</taxon>
        <taxon>Vertebrata</taxon>
        <taxon>Euteleostomi</taxon>
        <taxon>Archelosauria</taxon>
        <taxon>Archosauria</taxon>
        <taxon>Dinosauria</taxon>
        <taxon>Saurischia</taxon>
        <taxon>Theropoda</taxon>
        <taxon>Coelurosauria</taxon>
        <taxon>Aves</taxon>
        <taxon>Neognathae</taxon>
        <taxon>Neoaves</taxon>
        <taxon>Aequornithes</taxon>
        <taxon>Ciconiiformes</taxon>
        <taxon>Ciconiidae</taxon>
        <taxon>Mycteria</taxon>
    </lineage>
</organism>
<dbReference type="InterPro" id="IPR002035">
    <property type="entry name" value="VWF_A"/>
</dbReference>
<dbReference type="InterPro" id="IPR036465">
    <property type="entry name" value="vWFA_dom_sf"/>
</dbReference>
<evidence type="ECO:0000256" key="5">
    <source>
        <dbReference type="ARBA" id="ARBA00022737"/>
    </source>
</evidence>
<feature type="region of interest" description="Disordered" evidence="8">
    <location>
        <begin position="354"/>
        <end position="407"/>
    </location>
</feature>
<evidence type="ECO:0000313" key="10">
    <source>
        <dbReference type="EMBL" id="KAK4827256.1"/>
    </source>
</evidence>
<sequence>MKPLFEKARRQRGVTVPCHLVVLTGRGSQDSVKEPATKLREDQISIYAIDVWEANICTTEVCKEVKGDVMFLVDNSASIGTENFLKTKNFMRELVNRTDVGADRVQIGVVQFSHKPKEEFKLNTYSTKRDILSVIDRISPLQSTTPTGEALKFVLKYFQAKSGSHHAVKKVLILTTDGELQDEVKALATVLRGKGIIIYSAGVFNTNKTQLEEIIACFDPISSQREGHHLYHAQAKLEKHFPGILQALLSLRDVSCNVGSKAESSVAVQVKNTVTPISTKFYTDSESVLHNLSDAVIKRPSQLNVLLVFSDGVDDDLEALQQKSEELKNKGSKPGDPVVLKATWDILEMKENRAQEDYLDHKEDKATWGVQAKEGDNGEDGSDGIRGEEGSPGVPGKKGEKGDIGYL</sequence>
<dbReference type="SUPFAM" id="SSF53300">
    <property type="entry name" value="vWA-like"/>
    <property type="match status" value="1"/>
</dbReference>
<evidence type="ECO:0000256" key="8">
    <source>
        <dbReference type="SAM" id="MobiDB-lite"/>
    </source>
</evidence>